<evidence type="ECO:0000313" key="1">
    <source>
        <dbReference type="EMBL" id="CAF1540056.1"/>
    </source>
</evidence>
<dbReference type="AlphaFoldDB" id="A0A816A9A4"/>
<protein>
    <submittedName>
        <fullName evidence="2">Uncharacterized protein</fullName>
    </submittedName>
</protein>
<dbReference type="Proteomes" id="UP000681722">
    <property type="component" value="Unassembled WGS sequence"/>
</dbReference>
<dbReference type="Proteomes" id="UP000663829">
    <property type="component" value="Unassembled WGS sequence"/>
</dbReference>
<gene>
    <name evidence="2" type="ORF">GPM918_LOCUS41841</name>
    <name evidence="1" type="ORF">OVA965_LOCUS38726</name>
    <name evidence="4" type="ORF">SRO942_LOCUS42961</name>
    <name evidence="3" type="ORF">TMI583_LOCUS39935</name>
</gene>
<dbReference type="EMBL" id="CAJNOK010038725">
    <property type="protein sequence ID" value="CAF1540056.1"/>
    <property type="molecule type" value="Genomic_DNA"/>
</dbReference>
<comment type="caution">
    <text evidence="2">The sequence shown here is derived from an EMBL/GenBank/DDBJ whole genome shotgun (WGS) entry which is preliminary data.</text>
</comment>
<accession>A0A816A9A4</accession>
<evidence type="ECO:0000313" key="2">
    <source>
        <dbReference type="EMBL" id="CAF1592107.1"/>
    </source>
</evidence>
<keyword evidence="5" id="KW-1185">Reference proteome</keyword>
<organism evidence="2 5">
    <name type="scientific">Didymodactylos carnosus</name>
    <dbReference type="NCBI Taxonomy" id="1234261"/>
    <lineage>
        <taxon>Eukaryota</taxon>
        <taxon>Metazoa</taxon>
        <taxon>Spiralia</taxon>
        <taxon>Gnathifera</taxon>
        <taxon>Rotifera</taxon>
        <taxon>Eurotatoria</taxon>
        <taxon>Bdelloidea</taxon>
        <taxon>Philodinida</taxon>
        <taxon>Philodinidae</taxon>
        <taxon>Didymodactylos</taxon>
    </lineage>
</organism>
<evidence type="ECO:0000313" key="4">
    <source>
        <dbReference type="EMBL" id="CAF4464864.1"/>
    </source>
</evidence>
<dbReference type="Proteomes" id="UP000682733">
    <property type="component" value="Unassembled WGS sequence"/>
</dbReference>
<dbReference type="EMBL" id="CAJOBC010100073">
    <property type="protein sequence ID" value="CAF4464864.1"/>
    <property type="molecule type" value="Genomic_DNA"/>
</dbReference>
<evidence type="ECO:0000313" key="3">
    <source>
        <dbReference type="EMBL" id="CAF4328189.1"/>
    </source>
</evidence>
<dbReference type="Proteomes" id="UP000677228">
    <property type="component" value="Unassembled WGS sequence"/>
</dbReference>
<evidence type="ECO:0000313" key="5">
    <source>
        <dbReference type="Proteomes" id="UP000663829"/>
    </source>
</evidence>
<reference evidence="2" key="1">
    <citation type="submission" date="2021-02" db="EMBL/GenBank/DDBJ databases">
        <authorList>
            <person name="Nowell W R."/>
        </authorList>
    </citation>
    <scope>NUCLEOTIDE SEQUENCE</scope>
</reference>
<sequence>DRGYCYYSGGNGKQTNGQTDNGISNMSQFINLTAYSKGIDQQLLSFTVSAFLGGVGEQKDDAKVIVDFMDKDYHKIASLQIGPVSASDRQNKTSMLYRTNTGKIKSLTRYANVYLVMTRQSDVNKYGTNNDGNADNILFMITQTGE</sequence>
<feature type="non-terminal residue" evidence="2">
    <location>
        <position position="1"/>
    </location>
</feature>
<name>A0A816A9A4_9BILA</name>
<dbReference type="EMBL" id="CAJNOQ010033888">
    <property type="protein sequence ID" value="CAF1592107.1"/>
    <property type="molecule type" value="Genomic_DNA"/>
</dbReference>
<proteinExistence type="predicted"/>
<dbReference type="EMBL" id="CAJOBA010061047">
    <property type="protein sequence ID" value="CAF4328189.1"/>
    <property type="molecule type" value="Genomic_DNA"/>
</dbReference>